<dbReference type="AlphaFoldDB" id="A0A162D6I4"/>
<name>A0A162D6I4_9CRUS</name>
<evidence type="ECO:0000313" key="1">
    <source>
        <dbReference type="EMBL" id="KZS07594.1"/>
    </source>
</evidence>
<gene>
    <name evidence="1" type="ORF">APZ42_028715</name>
</gene>
<reference evidence="1 2" key="1">
    <citation type="submission" date="2016-03" db="EMBL/GenBank/DDBJ databases">
        <title>EvidentialGene: Evidence-directed Construction of Genes on Genomes.</title>
        <authorList>
            <person name="Gilbert D.G."/>
            <person name="Choi J.-H."/>
            <person name="Mockaitis K."/>
            <person name="Colbourne J."/>
            <person name="Pfrender M."/>
        </authorList>
    </citation>
    <scope>NUCLEOTIDE SEQUENCE [LARGE SCALE GENOMIC DNA]</scope>
    <source>
        <strain evidence="1 2">Xinb3</strain>
        <tissue evidence="1">Complete organism</tissue>
    </source>
</reference>
<dbReference type="EMBL" id="LRGB01002451">
    <property type="protein sequence ID" value="KZS07594.1"/>
    <property type="molecule type" value="Genomic_DNA"/>
</dbReference>
<evidence type="ECO:0000313" key="2">
    <source>
        <dbReference type="Proteomes" id="UP000076858"/>
    </source>
</evidence>
<organism evidence="1 2">
    <name type="scientific">Daphnia magna</name>
    <dbReference type="NCBI Taxonomy" id="35525"/>
    <lineage>
        <taxon>Eukaryota</taxon>
        <taxon>Metazoa</taxon>
        <taxon>Ecdysozoa</taxon>
        <taxon>Arthropoda</taxon>
        <taxon>Crustacea</taxon>
        <taxon>Branchiopoda</taxon>
        <taxon>Diplostraca</taxon>
        <taxon>Cladocera</taxon>
        <taxon>Anomopoda</taxon>
        <taxon>Daphniidae</taxon>
        <taxon>Daphnia</taxon>
    </lineage>
</organism>
<proteinExistence type="predicted"/>
<keyword evidence="2" id="KW-1185">Reference proteome</keyword>
<dbReference type="Proteomes" id="UP000076858">
    <property type="component" value="Unassembled WGS sequence"/>
</dbReference>
<comment type="caution">
    <text evidence="1">The sequence shown here is derived from an EMBL/GenBank/DDBJ whole genome shotgun (WGS) entry which is preliminary data.</text>
</comment>
<sequence>MQRYFKRVSLFSVHNRNGFEEDIDGVLVYKKYKYMFLGRVTDEFRILILSYMLCACKTKV</sequence>
<protein>
    <submittedName>
        <fullName evidence="1">Uncharacterized protein</fullName>
    </submittedName>
</protein>
<accession>A0A162D6I4</accession>